<dbReference type="Proteomes" id="UP000784294">
    <property type="component" value="Unassembled WGS sequence"/>
</dbReference>
<keyword evidence="1" id="KW-0732">Signal</keyword>
<evidence type="ECO:0000313" key="2">
    <source>
        <dbReference type="EMBL" id="VEL21055.1"/>
    </source>
</evidence>
<organism evidence="2 3">
    <name type="scientific">Protopolystoma xenopodis</name>
    <dbReference type="NCBI Taxonomy" id="117903"/>
    <lineage>
        <taxon>Eukaryota</taxon>
        <taxon>Metazoa</taxon>
        <taxon>Spiralia</taxon>
        <taxon>Lophotrochozoa</taxon>
        <taxon>Platyhelminthes</taxon>
        <taxon>Monogenea</taxon>
        <taxon>Polyopisthocotylea</taxon>
        <taxon>Polystomatidea</taxon>
        <taxon>Polystomatidae</taxon>
        <taxon>Protopolystoma</taxon>
    </lineage>
</organism>
<sequence>MLPAAWLLLIAACLAASIQNSVYAWWWHKESESPNPANEVSTTTELSQLRLNTPIYSADLQSSNNYDGQLSSGIDKERTSLINETSYNASLENNVENDQNPSYYNGNRDIIETIDKNSGSINEIISNSSNNDIQKLVKATIPPLNRLNSENDTVSLQKSQPLLSAKAMGESFVSSVPEAEAGNLFGRTSLEMEEGQFGQMTFVNCCKAGEEVAHKLWRRNEANDMPHISEAELKVLQESNPQIEGNMQTQVRKIYMNCYEIPVIKNDNYSVSFACILIFTIKC</sequence>
<dbReference type="EMBL" id="CAAALY010049354">
    <property type="protein sequence ID" value="VEL21055.1"/>
    <property type="molecule type" value="Genomic_DNA"/>
</dbReference>
<accession>A0A3S5A6C2</accession>
<dbReference type="AlphaFoldDB" id="A0A3S5A6C2"/>
<evidence type="ECO:0000313" key="3">
    <source>
        <dbReference type="Proteomes" id="UP000784294"/>
    </source>
</evidence>
<reference evidence="2" key="1">
    <citation type="submission" date="2018-11" db="EMBL/GenBank/DDBJ databases">
        <authorList>
            <consortium name="Pathogen Informatics"/>
        </authorList>
    </citation>
    <scope>NUCLEOTIDE SEQUENCE</scope>
</reference>
<feature type="signal peptide" evidence="1">
    <location>
        <begin position="1"/>
        <end position="24"/>
    </location>
</feature>
<feature type="chain" id="PRO_5018599613" evidence="1">
    <location>
        <begin position="25"/>
        <end position="283"/>
    </location>
</feature>
<keyword evidence="3" id="KW-1185">Reference proteome</keyword>
<comment type="caution">
    <text evidence="2">The sequence shown here is derived from an EMBL/GenBank/DDBJ whole genome shotgun (WGS) entry which is preliminary data.</text>
</comment>
<evidence type="ECO:0000256" key="1">
    <source>
        <dbReference type="SAM" id="SignalP"/>
    </source>
</evidence>
<gene>
    <name evidence="2" type="ORF">PXEA_LOCUS14495</name>
</gene>
<protein>
    <submittedName>
        <fullName evidence="2">Uncharacterized protein</fullName>
    </submittedName>
</protein>
<name>A0A3S5A6C2_9PLAT</name>
<proteinExistence type="predicted"/>